<comment type="caution">
    <text evidence="1">The sequence shown here is derived from an EMBL/GenBank/DDBJ whole genome shotgun (WGS) entry which is preliminary data.</text>
</comment>
<evidence type="ECO:0000313" key="2">
    <source>
        <dbReference type="Proteomes" id="UP000276282"/>
    </source>
</evidence>
<keyword evidence="2" id="KW-1185">Reference proteome</keyword>
<accession>A0A495PVZ2</accession>
<protein>
    <submittedName>
        <fullName evidence="1">Hemoglobin</fullName>
    </submittedName>
</protein>
<dbReference type="OrthoDB" id="25954at2"/>
<dbReference type="Proteomes" id="UP000276282">
    <property type="component" value="Unassembled WGS sequence"/>
</dbReference>
<dbReference type="InterPro" id="IPR009050">
    <property type="entry name" value="Globin-like_sf"/>
</dbReference>
<dbReference type="EMBL" id="RBLG01000002">
    <property type="protein sequence ID" value="RKS53658.1"/>
    <property type="molecule type" value="Genomic_DNA"/>
</dbReference>
<dbReference type="CDD" id="cd08916">
    <property type="entry name" value="TrHb3_P"/>
    <property type="match status" value="1"/>
</dbReference>
<dbReference type="Gene3D" id="1.10.490.10">
    <property type="entry name" value="Globins"/>
    <property type="match status" value="1"/>
</dbReference>
<dbReference type="GO" id="GO:0020037">
    <property type="term" value="F:heme binding"/>
    <property type="evidence" value="ECO:0007669"/>
    <property type="project" value="InterPro"/>
</dbReference>
<dbReference type="SUPFAM" id="SSF46458">
    <property type="entry name" value="Globin-like"/>
    <property type="match status" value="1"/>
</dbReference>
<dbReference type="RefSeq" id="WP_121345740.1">
    <property type="nucleotide sequence ID" value="NZ_RBLG01000002.1"/>
</dbReference>
<dbReference type="GO" id="GO:0019825">
    <property type="term" value="F:oxygen binding"/>
    <property type="evidence" value="ECO:0007669"/>
    <property type="project" value="InterPro"/>
</dbReference>
<reference evidence="1 2" key="1">
    <citation type="submission" date="2018-10" db="EMBL/GenBank/DDBJ databases">
        <title>Genomic Encyclopedia of Archaeal and Bacterial Type Strains, Phase II (KMG-II): from individual species to whole genera.</title>
        <authorList>
            <person name="Goeker M."/>
        </authorList>
    </citation>
    <scope>NUCLEOTIDE SEQUENCE [LARGE SCALE GENOMIC DNA]</scope>
    <source>
        <strain evidence="1 2">DSM 19839</strain>
    </source>
</reference>
<dbReference type="AlphaFoldDB" id="A0A495PVZ2"/>
<sequence>MKKDITNKDDVFVLVSLFYEKVKKDKEIGHFFHNSIKDWDSHIEKITNFWESGLFFVSTYSGNPPKAHIKVDEENNNEIDEKSFGVWLNLWFQTINENFEGEIAERAKHNARKMATHLHLKIFAARQNS</sequence>
<organism evidence="1 2">
    <name type="scientific">Gillisia mitskevichiae</name>
    <dbReference type="NCBI Taxonomy" id="270921"/>
    <lineage>
        <taxon>Bacteria</taxon>
        <taxon>Pseudomonadati</taxon>
        <taxon>Bacteroidota</taxon>
        <taxon>Flavobacteriia</taxon>
        <taxon>Flavobacteriales</taxon>
        <taxon>Flavobacteriaceae</taxon>
        <taxon>Gillisia</taxon>
    </lineage>
</organism>
<dbReference type="InterPro" id="IPR012292">
    <property type="entry name" value="Globin/Proto"/>
</dbReference>
<gene>
    <name evidence="1" type="ORF">BC962_1912</name>
</gene>
<name>A0A495PVZ2_9FLAO</name>
<proteinExistence type="predicted"/>
<evidence type="ECO:0000313" key="1">
    <source>
        <dbReference type="EMBL" id="RKS53658.1"/>
    </source>
</evidence>